<reference evidence="2 3" key="1">
    <citation type="submission" date="2017-03" db="EMBL/GenBank/DDBJ databases">
        <title>Genome sequence of Clostridium hungatei DSM 14427.</title>
        <authorList>
            <person name="Poehlein A."/>
            <person name="Daniel R."/>
        </authorList>
    </citation>
    <scope>NUCLEOTIDE SEQUENCE [LARGE SCALE GENOMIC DNA]</scope>
    <source>
        <strain evidence="2 3">DSM 14427</strain>
    </source>
</reference>
<dbReference type="OrthoDB" id="2080013at2"/>
<evidence type="ECO:0000313" key="3">
    <source>
        <dbReference type="Proteomes" id="UP000191554"/>
    </source>
</evidence>
<feature type="transmembrane region" description="Helical" evidence="1">
    <location>
        <begin position="113"/>
        <end position="131"/>
    </location>
</feature>
<protein>
    <submittedName>
        <fullName evidence="2">Uncharacterized protein</fullName>
    </submittedName>
</protein>
<evidence type="ECO:0000256" key="1">
    <source>
        <dbReference type="SAM" id="Phobius"/>
    </source>
</evidence>
<comment type="caution">
    <text evidence="2">The sequence shown here is derived from an EMBL/GenBank/DDBJ whole genome shotgun (WGS) entry which is preliminary data.</text>
</comment>
<evidence type="ECO:0000313" key="2">
    <source>
        <dbReference type="EMBL" id="OPX46006.1"/>
    </source>
</evidence>
<sequence length="356" mass="40764">MNTQEIKQWLFENGGPTIRYRTSTELMESNTGIDIKMMERAVAESQEVITWLNYLKPMNGVSHMTLHGSYNHFYENAMSKLVQLGIHAGIPELDEATLPYRTWLTENINTREVWGVFSFAIVASFLGMAGYTDNSIRTFLTNRLEVLHEFTSKHEYNIYDDASKYQGVPKSFSKSPIIKPELYENGNYRFPLIYDLYGLSALINQGDKDTVAKIKDVVGYILTPDYHNVVVHKYGVLVSANRKCYSMGWDARLPGYFGIDEGAFAGGALLIQRMELIARFPYAADYPWFIDAIKHLETFRTERGTYAFPKPYLPEKEGYWVSAAHMGLGENRKVNISRELESTFWMLKIKKSAGLL</sequence>
<keyword evidence="1" id="KW-1133">Transmembrane helix</keyword>
<accession>A0A1V4SRC7</accession>
<keyword evidence="1" id="KW-0812">Transmembrane</keyword>
<name>A0A1V4SRC7_RUMHU</name>
<dbReference type="AlphaFoldDB" id="A0A1V4SRC7"/>
<gene>
    <name evidence="2" type="ORF">CLHUN_04810</name>
</gene>
<keyword evidence="3" id="KW-1185">Reference proteome</keyword>
<dbReference type="RefSeq" id="WP_080062951.1">
    <property type="nucleotide sequence ID" value="NZ_MZGX01000002.1"/>
</dbReference>
<dbReference type="Proteomes" id="UP000191554">
    <property type="component" value="Unassembled WGS sequence"/>
</dbReference>
<organism evidence="2 3">
    <name type="scientific">Ruminiclostridium hungatei</name>
    <name type="common">Clostridium hungatei</name>
    <dbReference type="NCBI Taxonomy" id="48256"/>
    <lineage>
        <taxon>Bacteria</taxon>
        <taxon>Bacillati</taxon>
        <taxon>Bacillota</taxon>
        <taxon>Clostridia</taxon>
        <taxon>Eubacteriales</taxon>
        <taxon>Oscillospiraceae</taxon>
        <taxon>Ruminiclostridium</taxon>
    </lineage>
</organism>
<dbReference type="EMBL" id="MZGX01000002">
    <property type="protein sequence ID" value="OPX46006.1"/>
    <property type="molecule type" value="Genomic_DNA"/>
</dbReference>
<proteinExistence type="predicted"/>
<keyword evidence="1" id="KW-0472">Membrane</keyword>